<dbReference type="InterPro" id="IPR036291">
    <property type="entry name" value="NAD(P)-bd_dom_sf"/>
</dbReference>
<gene>
    <name evidence="3" type="ORF">METZ01_LOCUS159184</name>
</gene>
<feature type="non-terminal residue" evidence="3">
    <location>
        <position position="249"/>
    </location>
</feature>
<dbReference type="InterPro" id="IPR001509">
    <property type="entry name" value="Epimerase_deHydtase"/>
</dbReference>
<accession>A0A382AXQ7</accession>
<dbReference type="Pfam" id="PF01370">
    <property type="entry name" value="Epimerase"/>
    <property type="match status" value="1"/>
</dbReference>
<keyword evidence="1" id="KW-0812">Transmembrane</keyword>
<evidence type="ECO:0000259" key="2">
    <source>
        <dbReference type="Pfam" id="PF01370"/>
    </source>
</evidence>
<proteinExistence type="predicted"/>
<dbReference type="PANTHER" id="PTHR43245:SF13">
    <property type="entry name" value="UDP-D-APIOSE_UDP-D-XYLOSE SYNTHASE 2"/>
    <property type="match status" value="1"/>
</dbReference>
<evidence type="ECO:0000256" key="1">
    <source>
        <dbReference type="SAM" id="Phobius"/>
    </source>
</evidence>
<keyword evidence="1" id="KW-1133">Transmembrane helix</keyword>
<dbReference type="CDD" id="cd08946">
    <property type="entry name" value="SDR_e"/>
    <property type="match status" value="1"/>
</dbReference>
<dbReference type="PANTHER" id="PTHR43245">
    <property type="entry name" value="BIFUNCTIONAL POLYMYXIN RESISTANCE PROTEIN ARNA"/>
    <property type="match status" value="1"/>
</dbReference>
<feature type="domain" description="NAD-dependent epimerase/dehydratase" evidence="2">
    <location>
        <begin position="30"/>
        <end position="246"/>
    </location>
</feature>
<sequence>MDQRDIIKDDLLLISERTEEFIKDLIGSRILITGGTGFLGTWILISLVHLNKIFSLSCEILVISRSPRSFLSKHPYLVKEKCLTFIETDILNLPDNLGSFTHVIHGAADTSLQANAEDVIVEGTLRLLEIYGHSNTQALTFLSSGAVYGEQPLHITSITEDSSSFEEGLTNDPYGNSKRLAEKLILDHQVIKRVSIARCFAFLGPFMHFNQQFAIGNFIKSALEDHQINLKSDGTSIRTFLYAADFSVW</sequence>
<dbReference type="EMBL" id="UINC01027307">
    <property type="protein sequence ID" value="SVB06330.1"/>
    <property type="molecule type" value="Genomic_DNA"/>
</dbReference>
<dbReference type="AlphaFoldDB" id="A0A382AXQ7"/>
<organism evidence="3">
    <name type="scientific">marine metagenome</name>
    <dbReference type="NCBI Taxonomy" id="408172"/>
    <lineage>
        <taxon>unclassified sequences</taxon>
        <taxon>metagenomes</taxon>
        <taxon>ecological metagenomes</taxon>
    </lineage>
</organism>
<evidence type="ECO:0000313" key="3">
    <source>
        <dbReference type="EMBL" id="SVB06330.1"/>
    </source>
</evidence>
<name>A0A382AXQ7_9ZZZZ</name>
<keyword evidence="1" id="KW-0472">Membrane</keyword>
<feature type="transmembrane region" description="Helical" evidence="1">
    <location>
        <begin position="30"/>
        <end position="50"/>
    </location>
</feature>
<reference evidence="3" key="1">
    <citation type="submission" date="2018-05" db="EMBL/GenBank/DDBJ databases">
        <authorList>
            <person name="Lanie J.A."/>
            <person name="Ng W.-L."/>
            <person name="Kazmierczak K.M."/>
            <person name="Andrzejewski T.M."/>
            <person name="Davidsen T.M."/>
            <person name="Wayne K.J."/>
            <person name="Tettelin H."/>
            <person name="Glass J.I."/>
            <person name="Rusch D."/>
            <person name="Podicherti R."/>
            <person name="Tsui H.-C.T."/>
            <person name="Winkler M.E."/>
        </authorList>
    </citation>
    <scope>NUCLEOTIDE SEQUENCE</scope>
</reference>
<dbReference type="InterPro" id="IPR050177">
    <property type="entry name" value="Lipid_A_modif_metabolic_enz"/>
</dbReference>
<dbReference type="SUPFAM" id="SSF51735">
    <property type="entry name" value="NAD(P)-binding Rossmann-fold domains"/>
    <property type="match status" value="1"/>
</dbReference>
<dbReference type="Gene3D" id="3.40.50.720">
    <property type="entry name" value="NAD(P)-binding Rossmann-like Domain"/>
    <property type="match status" value="1"/>
</dbReference>
<protein>
    <recommendedName>
        <fullName evidence="2">NAD-dependent epimerase/dehydratase domain-containing protein</fullName>
    </recommendedName>
</protein>